<dbReference type="Pfam" id="PF00583">
    <property type="entry name" value="Acetyltransf_1"/>
    <property type="match status" value="1"/>
</dbReference>
<dbReference type="SUPFAM" id="SSF55729">
    <property type="entry name" value="Acyl-CoA N-acyltransferases (Nat)"/>
    <property type="match status" value="1"/>
</dbReference>
<gene>
    <name evidence="2" type="ORF">HLPCO_001424</name>
</gene>
<dbReference type="Proteomes" id="UP000005707">
    <property type="component" value="Unassembled WGS sequence"/>
</dbReference>
<evidence type="ECO:0000313" key="2">
    <source>
        <dbReference type="EMBL" id="ERJ12438.1"/>
    </source>
</evidence>
<reference evidence="2 3" key="1">
    <citation type="journal article" date="2011" name="J. Bacteriol.">
        <title>Genome sequence of Haloplasma contractile, an unusual contractile bacterium from a deep-sea anoxic brine lake.</title>
        <authorList>
            <person name="Antunes A."/>
            <person name="Alam I."/>
            <person name="El Dorry H."/>
            <person name="Siam R."/>
            <person name="Robertson A."/>
            <person name="Bajic V.B."/>
            <person name="Stingl U."/>
        </authorList>
    </citation>
    <scope>NUCLEOTIDE SEQUENCE [LARGE SCALE GENOMIC DNA]</scope>
    <source>
        <strain evidence="2 3">SSD-17B</strain>
    </source>
</reference>
<feature type="domain" description="N-acetyltransferase" evidence="1">
    <location>
        <begin position="1"/>
        <end position="165"/>
    </location>
</feature>
<dbReference type="CDD" id="cd04301">
    <property type="entry name" value="NAT_SF"/>
    <property type="match status" value="1"/>
</dbReference>
<keyword evidence="3" id="KW-1185">Reference proteome</keyword>
<evidence type="ECO:0000313" key="3">
    <source>
        <dbReference type="Proteomes" id="UP000005707"/>
    </source>
</evidence>
<accession>U2EBI3</accession>
<dbReference type="EC" id="2.3.1.158" evidence="2"/>
<name>U2EBI3_9MOLU</name>
<dbReference type="AlphaFoldDB" id="U2EBI3"/>
<dbReference type="InterPro" id="IPR016181">
    <property type="entry name" value="Acyl_CoA_acyltransferase"/>
</dbReference>
<proteinExistence type="predicted"/>
<evidence type="ECO:0000259" key="1">
    <source>
        <dbReference type="PROSITE" id="PS51186"/>
    </source>
</evidence>
<sequence>MIRRAQYEDINIIMEIISETVDDLENEGNKQWSESYPAKKHFIQDIMNDSLYVYLLEDNIAGVISLNSDENIEYKDAKWRLDQKALVIHRFAVRKAFRRRKVGTNLVQFAETKANKECLNYVKVDTNSKNSRMNALFKHLNYQFCGEIYMGGLKDPFNCYDKILK</sequence>
<dbReference type="RefSeq" id="WP_008824983.1">
    <property type="nucleotide sequence ID" value="NZ_AFNU02000004.1"/>
</dbReference>
<dbReference type="InParanoid" id="U2EBI3"/>
<comment type="caution">
    <text evidence="2">The sequence shown here is derived from an EMBL/GenBank/DDBJ whole genome shotgun (WGS) entry which is preliminary data.</text>
</comment>
<organism evidence="2 3">
    <name type="scientific">Haloplasma contractile SSD-17B</name>
    <dbReference type="NCBI Taxonomy" id="1033810"/>
    <lineage>
        <taxon>Bacteria</taxon>
        <taxon>Bacillati</taxon>
        <taxon>Mycoplasmatota</taxon>
        <taxon>Mollicutes</taxon>
        <taxon>Haloplasmatales</taxon>
        <taxon>Haloplasmataceae</taxon>
        <taxon>Haloplasma</taxon>
    </lineage>
</organism>
<reference evidence="2 3" key="2">
    <citation type="journal article" date="2013" name="PLoS ONE">
        <title>INDIGO - INtegrated Data Warehouse of MIcrobial GenOmes with Examples from the Red Sea Extremophiles.</title>
        <authorList>
            <person name="Alam I."/>
            <person name="Antunes A."/>
            <person name="Kamau A.A."/>
            <person name="Ba Alawi W."/>
            <person name="Kalkatawi M."/>
            <person name="Stingl U."/>
            <person name="Bajic V.B."/>
        </authorList>
    </citation>
    <scope>NUCLEOTIDE SEQUENCE [LARGE SCALE GENOMIC DNA]</scope>
    <source>
        <strain evidence="2 3">SSD-17B</strain>
    </source>
</reference>
<keyword evidence="2" id="KW-0808">Transferase</keyword>
<protein>
    <submittedName>
        <fullName evidence="2">Phospholipiddiacylglycerol acyltransferase protein</fullName>
        <ecNumber evidence="2">2.3.1.158</ecNumber>
    </submittedName>
</protein>
<keyword evidence="2" id="KW-0012">Acyltransferase</keyword>
<dbReference type="EMBL" id="AFNU02000004">
    <property type="protein sequence ID" value="ERJ12438.1"/>
    <property type="molecule type" value="Genomic_DNA"/>
</dbReference>
<dbReference type="STRING" id="1033810.HLPCO_001424"/>
<dbReference type="InterPro" id="IPR000182">
    <property type="entry name" value="GNAT_dom"/>
</dbReference>
<dbReference type="PROSITE" id="PS51186">
    <property type="entry name" value="GNAT"/>
    <property type="match status" value="1"/>
</dbReference>
<dbReference type="GO" id="GO:0046027">
    <property type="term" value="F:phospholipid:diacylglycerol acyltransferase activity"/>
    <property type="evidence" value="ECO:0007669"/>
    <property type="project" value="UniProtKB-EC"/>
</dbReference>
<dbReference type="OrthoDB" id="9796381at2"/>
<dbReference type="Gene3D" id="3.40.630.30">
    <property type="match status" value="1"/>
</dbReference>
<dbReference type="eggNOG" id="COG0456">
    <property type="taxonomic scope" value="Bacteria"/>
</dbReference>